<gene>
    <name evidence="4" type="ORF">V6N12_008615</name>
</gene>
<evidence type="ECO:0000313" key="5">
    <source>
        <dbReference type="Proteomes" id="UP001472677"/>
    </source>
</evidence>
<dbReference type="PANTHER" id="PTHR13068:SF204">
    <property type="entry name" value="TRANSCRIPTION TERMINATION FACTOR FAMILY PROTEIN, PUTATIVE ISOFORM 1-RELATED"/>
    <property type="match status" value="1"/>
</dbReference>
<reference evidence="4 5" key="1">
    <citation type="journal article" date="2024" name="G3 (Bethesda)">
        <title>Genome assembly of Hibiscus sabdariffa L. provides insights into metabolisms of medicinal natural products.</title>
        <authorList>
            <person name="Kim T."/>
        </authorList>
    </citation>
    <scope>NUCLEOTIDE SEQUENCE [LARGE SCALE GENOMIC DNA]</scope>
    <source>
        <strain evidence="4">TK-2024</strain>
        <tissue evidence="4">Old leaves</tissue>
    </source>
</reference>
<comment type="caution">
    <text evidence="4">The sequence shown here is derived from an EMBL/GenBank/DDBJ whole genome shotgun (WGS) entry which is preliminary data.</text>
</comment>
<evidence type="ECO:0000256" key="2">
    <source>
        <dbReference type="ARBA" id="ARBA00022472"/>
    </source>
</evidence>
<evidence type="ECO:0000256" key="3">
    <source>
        <dbReference type="ARBA" id="ARBA00022946"/>
    </source>
</evidence>
<keyword evidence="3" id="KW-0809">Transit peptide</keyword>
<dbReference type="InterPro" id="IPR003690">
    <property type="entry name" value="MTERF"/>
</dbReference>
<dbReference type="Pfam" id="PF02536">
    <property type="entry name" value="mTERF"/>
    <property type="match status" value="1"/>
</dbReference>
<accession>A0ABR2BJJ4</accession>
<evidence type="ECO:0000313" key="4">
    <source>
        <dbReference type="EMBL" id="KAK8507274.1"/>
    </source>
</evidence>
<keyword evidence="2" id="KW-0805">Transcription regulation</keyword>
<sequence length="385" mass="43978">MFCFLCKTILHGRRPIKIKALGCHNLLLSFSTSSNQQSFTVSYLMKTCGLSPESALSASRRVSFESPNQPDSVMAFLKSHGFSKPQIATVVTKRPCLLSSNVEKTLLPKIEFFYSRGISSSDLAKLLTKHPHILAFSLEKKIIPSFNFLSNLFQSDDDALVVLILWPRFLTYDLDSHILPNINVLRQIEMPENYVVKGFRWFPRTLTTAPAVFKENVAEVKKMGFNPERFNFVSALFVLCSMSKSTWERKFDVYKKFGWSEKEILEAFKKYPLVMAASEDKIKAAMDFLVNVMGFRASSVAKLPHVLGLSMEKRIVPRGLFVKDLMSVGLVKKELGLSMLFRSPEKLFLERFVYCYEERKASELLKLYNEKLKLAAEGKLKTDRL</sequence>
<dbReference type="Gene3D" id="1.25.70.10">
    <property type="entry name" value="Transcription termination factor 3, mitochondrial"/>
    <property type="match status" value="1"/>
</dbReference>
<organism evidence="4 5">
    <name type="scientific">Hibiscus sabdariffa</name>
    <name type="common">roselle</name>
    <dbReference type="NCBI Taxonomy" id="183260"/>
    <lineage>
        <taxon>Eukaryota</taxon>
        <taxon>Viridiplantae</taxon>
        <taxon>Streptophyta</taxon>
        <taxon>Embryophyta</taxon>
        <taxon>Tracheophyta</taxon>
        <taxon>Spermatophyta</taxon>
        <taxon>Magnoliopsida</taxon>
        <taxon>eudicotyledons</taxon>
        <taxon>Gunneridae</taxon>
        <taxon>Pentapetalae</taxon>
        <taxon>rosids</taxon>
        <taxon>malvids</taxon>
        <taxon>Malvales</taxon>
        <taxon>Malvaceae</taxon>
        <taxon>Malvoideae</taxon>
        <taxon>Hibiscus</taxon>
    </lineage>
</organism>
<keyword evidence="2" id="KW-0806">Transcription termination</keyword>
<evidence type="ECO:0000256" key="1">
    <source>
        <dbReference type="ARBA" id="ARBA00007692"/>
    </source>
</evidence>
<dbReference type="SMART" id="SM00733">
    <property type="entry name" value="Mterf"/>
    <property type="match status" value="8"/>
</dbReference>
<dbReference type="InterPro" id="IPR038538">
    <property type="entry name" value="MTERF_sf"/>
</dbReference>
<dbReference type="Proteomes" id="UP001472677">
    <property type="component" value="Unassembled WGS sequence"/>
</dbReference>
<keyword evidence="5" id="KW-1185">Reference proteome</keyword>
<dbReference type="PANTHER" id="PTHR13068">
    <property type="entry name" value="CGI-12 PROTEIN-RELATED"/>
    <property type="match status" value="1"/>
</dbReference>
<name>A0ABR2BJJ4_9ROSI</name>
<keyword evidence="2" id="KW-0804">Transcription</keyword>
<protein>
    <submittedName>
        <fullName evidence="4">Uncharacterized protein</fullName>
    </submittedName>
</protein>
<comment type="similarity">
    <text evidence="1">Belongs to the mTERF family.</text>
</comment>
<proteinExistence type="inferred from homology"/>
<dbReference type="EMBL" id="JBBPBM010000109">
    <property type="protein sequence ID" value="KAK8507274.1"/>
    <property type="molecule type" value="Genomic_DNA"/>
</dbReference>